<organism evidence="3 4">
    <name type="scientific">Naegleria fowleri</name>
    <name type="common">Brain eating amoeba</name>
    <dbReference type="NCBI Taxonomy" id="5763"/>
    <lineage>
        <taxon>Eukaryota</taxon>
        <taxon>Discoba</taxon>
        <taxon>Heterolobosea</taxon>
        <taxon>Tetramitia</taxon>
        <taxon>Eutetramitia</taxon>
        <taxon>Vahlkampfiidae</taxon>
        <taxon>Naegleria</taxon>
    </lineage>
</organism>
<dbReference type="RefSeq" id="XP_044565370.1">
    <property type="nucleotide sequence ID" value="XM_044703738.1"/>
</dbReference>
<comment type="caution">
    <text evidence="3">The sequence shown here is derived from an EMBL/GenBank/DDBJ whole genome shotgun (WGS) entry which is preliminary data.</text>
</comment>
<dbReference type="OrthoDB" id="10445099at2759"/>
<name>A0A6A5BTX7_NAEFO</name>
<feature type="compositionally biased region" description="Polar residues" evidence="1">
    <location>
        <begin position="252"/>
        <end position="266"/>
    </location>
</feature>
<feature type="region of interest" description="Disordered" evidence="1">
    <location>
        <begin position="200"/>
        <end position="266"/>
    </location>
</feature>
<feature type="compositionally biased region" description="Low complexity" evidence="1">
    <location>
        <begin position="201"/>
        <end position="251"/>
    </location>
</feature>
<feature type="region of interest" description="Disordered" evidence="1">
    <location>
        <begin position="337"/>
        <end position="368"/>
    </location>
</feature>
<dbReference type="VEuPathDB" id="AmoebaDB:FDP41_013140"/>
<dbReference type="GeneID" id="68120355"/>
<feature type="transmembrane region" description="Helical" evidence="2">
    <location>
        <begin position="303"/>
        <end position="326"/>
    </location>
</feature>
<keyword evidence="2" id="KW-1133">Transmembrane helix</keyword>
<dbReference type="VEuPathDB" id="AmoebaDB:NfTy_035710"/>
<feature type="compositionally biased region" description="Polar residues" evidence="1">
    <location>
        <begin position="339"/>
        <end position="349"/>
    </location>
</feature>
<feature type="compositionally biased region" description="Basic and acidic residues" evidence="1">
    <location>
        <begin position="350"/>
        <end position="368"/>
    </location>
</feature>
<accession>A0A6A5BTX7</accession>
<gene>
    <name evidence="3" type="ORF">FDP41_013140</name>
</gene>
<evidence type="ECO:0000256" key="1">
    <source>
        <dbReference type="SAM" id="MobiDB-lite"/>
    </source>
</evidence>
<reference evidence="3 4" key="1">
    <citation type="journal article" date="2019" name="Sci. Rep.">
        <title>Nanopore sequencing improves the draft genome of the human pathogenic amoeba Naegleria fowleri.</title>
        <authorList>
            <person name="Liechti N."/>
            <person name="Schurch N."/>
            <person name="Bruggmann R."/>
            <person name="Wittwer M."/>
        </authorList>
    </citation>
    <scope>NUCLEOTIDE SEQUENCE [LARGE SCALE GENOMIC DNA]</scope>
    <source>
        <strain evidence="3 4">ATCC 30894</strain>
    </source>
</reference>
<sequence length="368" mass="41047">MINKNNDPSYHQEETLSDLDEFDQLDEQQLYEQFLSLLEVYENCLNNIKKLLDVIGKPNEDSLLIRKDIKHEKEFALSLSKDLHELLYAHNSHISEYHNLDVLRYKKRMQELNQLFQRLKELEAKYPEANLPETSKTSYLAPVYKKLSNYIFRKDEFEQELLNQHGMNDEENITSDKLDELKNDLNEIVSVFETLEDSTKKSTFASQSSSTPSVNNTSSNSIIPNSNANNDPSNHTTTNITTETVTNHTGNDSSNQTPQNGSSFPSEKQQFYYGTAAMISLGLLAGGIIGGPIGMYVGAKLGAGAVTTTAAVGSGIGMLGGSLLFMGKGYLFKQEKPGLTQTSASSSSPKTKDNNETEDKEKESKKDK</sequence>
<evidence type="ECO:0000313" key="4">
    <source>
        <dbReference type="Proteomes" id="UP000444721"/>
    </source>
</evidence>
<dbReference type="AlphaFoldDB" id="A0A6A5BTX7"/>
<dbReference type="VEuPathDB" id="AmoebaDB:NF0027230"/>
<keyword evidence="2" id="KW-0472">Membrane</keyword>
<protein>
    <submittedName>
        <fullName evidence="3">Uncharacterized protein</fullName>
    </submittedName>
</protein>
<feature type="transmembrane region" description="Helical" evidence="2">
    <location>
        <begin position="271"/>
        <end position="297"/>
    </location>
</feature>
<dbReference type="EMBL" id="VFQX01000017">
    <property type="protein sequence ID" value="KAF0980657.1"/>
    <property type="molecule type" value="Genomic_DNA"/>
</dbReference>
<proteinExistence type="predicted"/>
<dbReference type="Proteomes" id="UP000444721">
    <property type="component" value="Unassembled WGS sequence"/>
</dbReference>
<dbReference type="OMA" id="EVYENCL"/>
<evidence type="ECO:0000256" key="2">
    <source>
        <dbReference type="SAM" id="Phobius"/>
    </source>
</evidence>
<evidence type="ECO:0000313" key="3">
    <source>
        <dbReference type="EMBL" id="KAF0980657.1"/>
    </source>
</evidence>
<keyword evidence="2" id="KW-0812">Transmembrane</keyword>
<keyword evidence="4" id="KW-1185">Reference proteome</keyword>